<dbReference type="Pfam" id="PF11749">
    <property type="entry name" value="DUF3305"/>
    <property type="match status" value="1"/>
</dbReference>
<reference evidence="2 3" key="1">
    <citation type="submission" date="2019-05" db="EMBL/GenBank/DDBJ databases">
        <title>Draft Genome of Bradyrhizobium elkanii strain SEMIA 938, Used in Commercial Inoculants for Lupinus spp. in Brazil.</title>
        <authorList>
            <person name="Hungria M."/>
            <person name="Delamuta J.R.M."/>
            <person name="Ribeiro R.A."/>
            <person name="Nogueira M.A."/>
        </authorList>
    </citation>
    <scope>NUCLEOTIDE SEQUENCE [LARGE SCALE GENOMIC DNA]</scope>
    <source>
        <strain evidence="2 3">Semia 938</strain>
    </source>
</reference>
<dbReference type="AlphaFoldDB" id="A0A4V6CXL9"/>
<organism evidence="2 3">
    <name type="scientific">Bradyrhizobium elkanii</name>
    <dbReference type="NCBI Taxonomy" id="29448"/>
    <lineage>
        <taxon>Bacteria</taxon>
        <taxon>Pseudomonadati</taxon>
        <taxon>Pseudomonadota</taxon>
        <taxon>Alphaproteobacteria</taxon>
        <taxon>Hyphomicrobiales</taxon>
        <taxon>Nitrobacteraceae</taxon>
        <taxon>Bradyrhizobium</taxon>
    </lineage>
</organism>
<gene>
    <name evidence="2" type="ORF">FDV58_17215</name>
</gene>
<dbReference type="Proteomes" id="UP000305095">
    <property type="component" value="Unassembled WGS sequence"/>
</dbReference>
<evidence type="ECO:0000313" key="3">
    <source>
        <dbReference type="Proteomes" id="UP000305095"/>
    </source>
</evidence>
<feature type="region of interest" description="Disordered" evidence="1">
    <location>
        <begin position="151"/>
        <end position="172"/>
    </location>
</feature>
<protein>
    <submittedName>
        <fullName evidence="2">DUF3305 domain-containing protein</fullName>
    </submittedName>
</protein>
<name>A0A4V6CXL9_BRAEL</name>
<dbReference type="EMBL" id="SZZP01000009">
    <property type="protein sequence ID" value="TKV80485.1"/>
    <property type="molecule type" value="Genomic_DNA"/>
</dbReference>
<feature type="compositionally biased region" description="Basic and acidic residues" evidence="1">
    <location>
        <begin position="156"/>
        <end position="172"/>
    </location>
</feature>
<dbReference type="RefSeq" id="WP_137479264.1">
    <property type="nucleotide sequence ID" value="NZ_SZZP01000009.1"/>
</dbReference>
<comment type="caution">
    <text evidence="2">The sequence shown here is derived from an EMBL/GenBank/DDBJ whole genome shotgun (WGS) entry which is preliminary data.</text>
</comment>
<evidence type="ECO:0000256" key="1">
    <source>
        <dbReference type="SAM" id="MobiDB-lite"/>
    </source>
</evidence>
<sequence>MSPAALPLVRVPVGVVVERHQADSPWTDFVWRAVAVLPDEPDTKPWTVLREENGTTLFYAGSATVDLYGSETARYRDNLASGSPGIWTVLSPAEGAWPPYSVAAATADPSEGEAFTEAGANLVEAVPMPEMLREQIESFIAEHHVEREFFKRKRRQADPEALARRQHEGGHE</sequence>
<accession>A0A4V6CXL9</accession>
<evidence type="ECO:0000313" key="2">
    <source>
        <dbReference type="EMBL" id="TKV80485.1"/>
    </source>
</evidence>
<dbReference type="InterPro" id="IPR021736">
    <property type="entry name" value="DUF3305"/>
</dbReference>
<proteinExistence type="predicted"/>